<evidence type="ECO:0000256" key="4">
    <source>
        <dbReference type="ARBA" id="ARBA00022729"/>
    </source>
</evidence>
<dbReference type="Gene3D" id="3.80.10.10">
    <property type="entry name" value="Ribonuclease Inhibitor"/>
    <property type="match status" value="2"/>
</dbReference>
<evidence type="ECO:0000256" key="6">
    <source>
        <dbReference type="ARBA" id="ARBA00022989"/>
    </source>
</evidence>
<evidence type="ECO:0000256" key="10">
    <source>
        <dbReference type="SAM" id="Phobius"/>
    </source>
</evidence>
<dbReference type="PANTHER" id="PTHR27000">
    <property type="entry name" value="LEUCINE-RICH REPEAT RECEPTOR-LIKE PROTEIN KINASE FAMILY PROTEIN-RELATED"/>
    <property type="match status" value="1"/>
</dbReference>
<evidence type="ECO:0000256" key="3">
    <source>
        <dbReference type="ARBA" id="ARBA00022692"/>
    </source>
</evidence>
<gene>
    <name evidence="11" type="ORF">Ahy_A03g011851</name>
</gene>
<keyword evidence="3 10" id="KW-0812">Transmembrane</keyword>
<accession>A0A445DRW3</accession>
<dbReference type="SUPFAM" id="SSF52047">
    <property type="entry name" value="RNI-like"/>
    <property type="match status" value="1"/>
</dbReference>
<dbReference type="Pfam" id="PF00560">
    <property type="entry name" value="LRR_1"/>
    <property type="match status" value="2"/>
</dbReference>
<dbReference type="InterPro" id="IPR032675">
    <property type="entry name" value="LRR_dom_sf"/>
</dbReference>
<keyword evidence="8" id="KW-0675">Receptor</keyword>
<dbReference type="PANTHER" id="PTHR27000:SF803">
    <property type="entry name" value="RECEPTOR-LIKE PROTEIN 45"/>
    <property type="match status" value="1"/>
</dbReference>
<reference evidence="11 12" key="1">
    <citation type="submission" date="2019-01" db="EMBL/GenBank/DDBJ databases">
        <title>Sequencing of cultivated peanut Arachis hypogaea provides insights into genome evolution and oil improvement.</title>
        <authorList>
            <person name="Chen X."/>
        </authorList>
    </citation>
    <scope>NUCLEOTIDE SEQUENCE [LARGE SCALE GENOMIC DNA]</scope>
    <source>
        <strain evidence="12">cv. Fuhuasheng</strain>
        <tissue evidence="11">Leaves</tissue>
    </source>
</reference>
<keyword evidence="7 10" id="KW-0472">Membrane</keyword>
<keyword evidence="12" id="KW-1185">Reference proteome</keyword>
<dbReference type="PROSITE" id="PS51450">
    <property type="entry name" value="LRR"/>
    <property type="match status" value="2"/>
</dbReference>
<evidence type="ECO:0000313" key="12">
    <source>
        <dbReference type="Proteomes" id="UP000289738"/>
    </source>
</evidence>
<name>A0A445DRW3_ARAHY</name>
<keyword evidence="9" id="KW-0325">Glycoprotein</keyword>
<protein>
    <submittedName>
        <fullName evidence="11">Uncharacterized protein</fullName>
    </submittedName>
</protein>
<comment type="subcellular location">
    <subcellularLocation>
        <location evidence="1">Membrane</location>
        <topology evidence="1">Single-pass type I membrane protein</topology>
    </subcellularLocation>
</comment>
<comment type="caution">
    <text evidence="11">The sequence shown here is derived from an EMBL/GenBank/DDBJ whole genome shotgun (WGS) entry which is preliminary data.</text>
</comment>
<sequence>MKQELDYIEPKEWERKVMFKVVLRVERMTMEKPWLLCFKHSASSVDVSWKRRQRFSSSSLLISMLLFCLPGWKMIQIAVDRSVSPVIPPRMHHPSRSSLGTNRYADHNINSLNWSLFQTFKEPRTLDLSNNCIHGFIWNGDYRTNSRLNKLEKLDLSNNFFINLSIMEPLSILTSLRNLNLAGNNISGTFPTFLNLKSSVFGSLLVMKSNIDQILFLQDFMSLTALETLDLSHNSVNISIMESLSALTSLKNLFLAENKLVGPLPTKGSNGFDKGVLKTPSLVFQLSNLCTYLIIKISKVSTNLSQLKQLVQWSYPCINRRDVKLANLDLTSDNFSGEVPMRILLRCTSNKGNPNLSWIKSNRGNTTPPPLIPPVPLNGIEENDSAMDFTSFCWTFSVSYVMVIIILVMILWINPHWRRAWFYFVEHCRLRCFGQFLQLNF</sequence>
<dbReference type="InterPro" id="IPR001611">
    <property type="entry name" value="Leu-rich_rpt"/>
</dbReference>
<keyword evidence="2" id="KW-0433">Leucine-rich repeat</keyword>
<evidence type="ECO:0000313" key="11">
    <source>
        <dbReference type="EMBL" id="RYR65926.1"/>
    </source>
</evidence>
<dbReference type="AlphaFoldDB" id="A0A445DRW3"/>
<dbReference type="Proteomes" id="UP000289738">
    <property type="component" value="Chromosome A03"/>
</dbReference>
<feature type="transmembrane region" description="Helical" evidence="10">
    <location>
        <begin position="394"/>
        <end position="413"/>
    </location>
</feature>
<evidence type="ECO:0000256" key="1">
    <source>
        <dbReference type="ARBA" id="ARBA00004479"/>
    </source>
</evidence>
<keyword evidence="5" id="KW-0677">Repeat</keyword>
<organism evidence="11 12">
    <name type="scientific">Arachis hypogaea</name>
    <name type="common">Peanut</name>
    <dbReference type="NCBI Taxonomy" id="3818"/>
    <lineage>
        <taxon>Eukaryota</taxon>
        <taxon>Viridiplantae</taxon>
        <taxon>Streptophyta</taxon>
        <taxon>Embryophyta</taxon>
        <taxon>Tracheophyta</taxon>
        <taxon>Spermatophyta</taxon>
        <taxon>Magnoliopsida</taxon>
        <taxon>eudicotyledons</taxon>
        <taxon>Gunneridae</taxon>
        <taxon>Pentapetalae</taxon>
        <taxon>rosids</taxon>
        <taxon>fabids</taxon>
        <taxon>Fabales</taxon>
        <taxon>Fabaceae</taxon>
        <taxon>Papilionoideae</taxon>
        <taxon>50 kb inversion clade</taxon>
        <taxon>dalbergioids sensu lato</taxon>
        <taxon>Dalbergieae</taxon>
        <taxon>Pterocarpus clade</taxon>
        <taxon>Arachis</taxon>
    </lineage>
</organism>
<keyword evidence="4" id="KW-0732">Signal</keyword>
<dbReference type="EMBL" id="SDMP01000003">
    <property type="protein sequence ID" value="RYR65926.1"/>
    <property type="molecule type" value="Genomic_DNA"/>
</dbReference>
<keyword evidence="6 10" id="KW-1133">Transmembrane helix</keyword>
<proteinExistence type="predicted"/>
<evidence type="ECO:0000256" key="8">
    <source>
        <dbReference type="ARBA" id="ARBA00023170"/>
    </source>
</evidence>
<dbReference type="STRING" id="3818.A0A445DRW3"/>
<evidence type="ECO:0000256" key="2">
    <source>
        <dbReference type="ARBA" id="ARBA00022614"/>
    </source>
</evidence>
<evidence type="ECO:0000256" key="5">
    <source>
        <dbReference type="ARBA" id="ARBA00022737"/>
    </source>
</evidence>
<evidence type="ECO:0000256" key="7">
    <source>
        <dbReference type="ARBA" id="ARBA00023136"/>
    </source>
</evidence>
<evidence type="ECO:0000256" key="9">
    <source>
        <dbReference type="ARBA" id="ARBA00023180"/>
    </source>
</evidence>
<dbReference type="GO" id="GO:0016020">
    <property type="term" value="C:membrane"/>
    <property type="evidence" value="ECO:0007669"/>
    <property type="project" value="UniProtKB-SubCell"/>
</dbReference>